<evidence type="ECO:0000313" key="3">
    <source>
        <dbReference type="EMBL" id="KAK3740367.1"/>
    </source>
</evidence>
<keyword evidence="4" id="KW-1185">Reference proteome</keyword>
<comment type="caution">
    <text evidence="3">The sequence shown here is derived from an EMBL/GenBank/DDBJ whole genome shotgun (WGS) entry which is preliminary data.</text>
</comment>
<gene>
    <name evidence="3" type="ORF">RRG08_004303</name>
</gene>
<feature type="region of interest" description="Disordered" evidence="1">
    <location>
        <begin position="37"/>
        <end position="65"/>
    </location>
</feature>
<sequence>MVLKFVLVALLSKSKVSVVVNGFGWAAGLHHNPSAMEMDRASHTEERPEFSHKKSESVQAGRKHKKATPYENMAANIGYGGCNYGAIVSRGTLKEEISLRQEPQSCVTDRSENLADPGVKGVLFVHICRRYLTQESALEYFFTKFWKSTNDLVGGFISSASPRMPDGARRHLVTAETCTDKPSDTQNPGSTVYLLDFGLTLCREVDTDSAVAIWLDSLIPVNEAVAHGL</sequence>
<evidence type="ECO:0000256" key="2">
    <source>
        <dbReference type="SAM" id="SignalP"/>
    </source>
</evidence>
<proteinExistence type="predicted"/>
<dbReference type="EMBL" id="JAWDGP010006471">
    <property type="protein sequence ID" value="KAK3740367.1"/>
    <property type="molecule type" value="Genomic_DNA"/>
</dbReference>
<keyword evidence="2" id="KW-0732">Signal</keyword>
<dbReference type="Proteomes" id="UP001283361">
    <property type="component" value="Unassembled WGS sequence"/>
</dbReference>
<reference evidence="3" key="1">
    <citation type="journal article" date="2023" name="G3 (Bethesda)">
        <title>A reference genome for the long-term kleptoplast-retaining sea slug Elysia crispata morphotype clarki.</title>
        <authorList>
            <person name="Eastman K.E."/>
            <person name="Pendleton A.L."/>
            <person name="Shaikh M.A."/>
            <person name="Suttiyut T."/>
            <person name="Ogas R."/>
            <person name="Tomko P."/>
            <person name="Gavelis G."/>
            <person name="Widhalm J.R."/>
            <person name="Wisecaver J.H."/>
        </authorList>
    </citation>
    <scope>NUCLEOTIDE SEQUENCE</scope>
    <source>
        <strain evidence="3">ECLA1</strain>
    </source>
</reference>
<evidence type="ECO:0000256" key="1">
    <source>
        <dbReference type="SAM" id="MobiDB-lite"/>
    </source>
</evidence>
<dbReference type="AlphaFoldDB" id="A0AAE1CVZ0"/>
<name>A0AAE1CVZ0_9GAST</name>
<feature type="compositionally biased region" description="Basic and acidic residues" evidence="1">
    <location>
        <begin position="37"/>
        <end position="56"/>
    </location>
</feature>
<evidence type="ECO:0000313" key="4">
    <source>
        <dbReference type="Proteomes" id="UP001283361"/>
    </source>
</evidence>
<accession>A0AAE1CVZ0</accession>
<feature type="signal peptide" evidence="2">
    <location>
        <begin position="1"/>
        <end position="17"/>
    </location>
</feature>
<feature type="chain" id="PRO_5042288804" evidence="2">
    <location>
        <begin position="18"/>
        <end position="229"/>
    </location>
</feature>
<organism evidence="3 4">
    <name type="scientific">Elysia crispata</name>
    <name type="common">lettuce slug</name>
    <dbReference type="NCBI Taxonomy" id="231223"/>
    <lineage>
        <taxon>Eukaryota</taxon>
        <taxon>Metazoa</taxon>
        <taxon>Spiralia</taxon>
        <taxon>Lophotrochozoa</taxon>
        <taxon>Mollusca</taxon>
        <taxon>Gastropoda</taxon>
        <taxon>Heterobranchia</taxon>
        <taxon>Euthyneura</taxon>
        <taxon>Panpulmonata</taxon>
        <taxon>Sacoglossa</taxon>
        <taxon>Placobranchoidea</taxon>
        <taxon>Plakobranchidae</taxon>
        <taxon>Elysia</taxon>
    </lineage>
</organism>
<protein>
    <submittedName>
        <fullName evidence="3">Uncharacterized protein</fullName>
    </submittedName>
</protein>